<name>A0ABQ3MRF6_9PSEU</name>
<comment type="caution">
    <text evidence="2">The sequence shown here is derived from an EMBL/GenBank/DDBJ whole genome shotgun (WGS) entry which is preliminary data.</text>
</comment>
<evidence type="ECO:0000256" key="1">
    <source>
        <dbReference type="SAM" id="MobiDB-lite"/>
    </source>
</evidence>
<organism evidence="2 3">
    <name type="scientific">Lentzea cavernae</name>
    <dbReference type="NCBI Taxonomy" id="2020703"/>
    <lineage>
        <taxon>Bacteria</taxon>
        <taxon>Bacillati</taxon>
        <taxon>Actinomycetota</taxon>
        <taxon>Actinomycetes</taxon>
        <taxon>Pseudonocardiales</taxon>
        <taxon>Pseudonocardiaceae</taxon>
        <taxon>Lentzea</taxon>
    </lineage>
</organism>
<dbReference type="Proteomes" id="UP000605568">
    <property type="component" value="Unassembled WGS sequence"/>
</dbReference>
<dbReference type="EMBL" id="BNAR01000018">
    <property type="protein sequence ID" value="GHH57435.1"/>
    <property type="molecule type" value="Genomic_DNA"/>
</dbReference>
<dbReference type="RefSeq" id="WP_191304332.1">
    <property type="nucleotide sequence ID" value="NZ_BNAR01000018.1"/>
</dbReference>
<evidence type="ECO:0000313" key="3">
    <source>
        <dbReference type="Proteomes" id="UP000605568"/>
    </source>
</evidence>
<sequence length="305" mass="34777">MTWFRIDDKFAEHPKVRRLAKDRVPAVGLWTLCGVWCADNTTDGFVPTEVVRRHDPRLRLAKRLVEVRLWHEVEREGEVGFEFHQWSEHQPTKEEIDEKRRKTAAKVKAWRARKAAQRLEELEEYLGEEPECNPVTREVTNQVRNPAPDPTRPVSTSPDGEVPPSLRSGETRPRAQTAKKAKASRIPSDFTVTAEMVEWAREKTPLVGRAETENFVDYWTAATKNASKLDWVAAWRTWMRRAQADAEARQPRRPALNGNHHGTVSGSARMDKALSALVDDDPYLTQYATQQPVEGLLVIEGGRTA</sequence>
<feature type="region of interest" description="Disordered" evidence="1">
    <location>
        <begin position="245"/>
        <end position="266"/>
    </location>
</feature>
<protein>
    <submittedName>
        <fullName evidence="2">Uncharacterized protein</fullName>
    </submittedName>
</protein>
<gene>
    <name evidence="2" type="ORF">GCM10017774_76920</name>
</gene>
<reference evidence="3" key="1">
    <citation type="journal article" date="2019" name="Int. J. Syst. Evol. Microbiol.">
        <title>The Global Catalogue of Microorganisms (GCM) 10K type strain sequencing project: providing services to taxonomists for standard genome sequencing and annotation.</title>
        <authorList>
            <consortium name="The Broad Institute Genomics Platform"/>
            <consortium name="The Broad Institute Genome Sequencing Center for Infectious Disease"/>
            <person name="Wu L."/>
            <person name="Ma J."/>
        </authorList>
    </citation>
    <scope>NUCLEOTIDE SEQUENCE [LARGE SCALE GENOMIC DNA]</scope>
    <source>
        <strain evidence="3">CGMCC 4.7367</strain>
    </source>
</reference>
<accession>A0ABQ3MRF6</accession>
<keyword evidence="3" id="KW-1185">Reference proteome</keyword>
<proteinExistence type="predicted"/>
<evidence type="ECO:0000313" key="2">
    <source>
        <dbReference type="EMBL" id="GHH57435.1"/>
    </source>
</evidence>
<feature type="region of interest" description="Disordered" evidence="1">
    <location>
        <begin position="133"/>
        <end position="185"/>
    </location>
</feature>